<keyword evidence="3" id="KW-0489">Methyltransferase</keyword>
<dbReference type="InterPro" id="IPR027555">
    <property type="entry name" value="Mo5U34_MeTrfas-like"/>
</dbReference>
<dbReference type="GO" id="GO:0002098">
    <property type="term" value="P:tRNA wobble uridine modification"/>
    <property type="evidence" value="ECO:0007669"/>
    <property type="project" value="InterPro"/>
</dbReference>
<evidence type="ECO:0000256" key="1">
    <source>
        <dbReference type="ARBA" id="ARBA00022679"/>
    </source>
</evidence>
<dbReference type="CDD" id="cd02440">
    <property type="entry name" value="AdoMet_MTases"/>
    <property type="match status" value="1"/>
</dbReference>
<proteinExistence type="inferred from homology"/>
<dbReference type="RefSeq" id="WP_144681416.1">
    <property type="nucleotide sequence ID" value="NZ_VLLC01000001.1"/>
</dbReference>
<dbReference type="GO" id="GO:0016765">
    <property type="term" value="F:transferase activity, transferring alkyl or aryl (other than methyl) groups"/>
    <property type="evidence" value="ECO:0007669"/>
    <property type="project" value="InterPro"/>
</dbReference>
<dbReference type="InterPro" id="IPR029063">
    <property type="entry name" value="SAM-dependent_MTases_sf"/>
</dbReference>
<dbReference type="Proteomes" id="UP000318307">
    <property type="component" value="Unassembled WGS sequence"/>
</dbReference>
<dbReference type="OrthoDB" id="9765084at2"/>
<dbReference type="AlphaFoldDB" id="A0A562S7L1"/>
<dbReference type="Gene3D" id="3.40.50.150">
    <property type="entry name" value="Vaccinia Virus protein VP39"/>
    <property type="match status" value="1"/>
</dbReference>
<dbReference type="NCBIfam" id="NF011650">
    <property type="entry name" value="PRK15068.1"/>
    <property type="match status" value="1"/>
</dbReference>
<evidence type="ECO:0000256" key="2">
    <source>
        <dbReference type="ARBA" id="ARBA00022694"/>
    </source>
</evidence>
<evidence type="ECO:0000313" key="4">
    <source>
        <dbReference type="Proteomes" id="UP000318307"/>
    </source>
</evidence>
<dbReference type="InterPro" id="IPR010017">
    <property type="entry name" value="CmoB"/>
</dbReference>
<dbReference type="EMBL" id="VLLC01000001">
    <property type="protein sequence ID" value="TWI77402.1"/>
    <property type="molecule type" value="Genomic_DNA"/>
</dbReference>
<keyword evidence="4" id="KW-1185">Reference proteome</keyword>
<sequence length="322" mass="36361">MRRMMLEAERLGMGAYGTALLALVADLEARLAGPDAQARMLREAFAGLPDAEPSLVDLDGDCVFIGRAGDLSEEESRNFFHVLKALIPWRKGPFSLFGADVDTEWRSSMKWNRITPFLPELGGKRILDIGSSNGYYLFRMASRKPAMALGVEPFLPYYYQFQLIQHYLAHPDLFMLPAGFESLPEMPGFFDVVFCMGVLYHRKSPVTFLQDMRRYMKGGADLVLETLVIGGEEPVSLTPLGRYAKMRSIFFLPTVSCLKRWLGHAGFRDIRCVDMAYTKTCEQRRTDWAFDESLEDFLDTSDPLKTVEGEPAPLRAVLLARA</sequence>
<name>A0A562S7L1_9BACT</name>
<comment type="caution">
    <text evidence="3">The sequence shown here is derived from an EMBL/GenBank/DDBJ whole genome shotgun (WGS) entry which is preliminary data.</text>
</comment>
<dbReference type="GO" id="GO:0008168">
    <property type="term" value="F:methyltransferase activity"/>
    <property type="evidence" value="ECO:0007669"/>
    <property type="project" value="UniProtKB-KW"/>
</dbReference>
<reference evidence="3 4" key="1">
    <citation type="submission" date="2019-07" db="EMBL/GenBank/DDBJ databases">
        <title>Genome sequencing of 100 strains of the haloalkaliphilic chemolithoautotrophic sulfur-oxidizing bacterium Thioalkalivibrio.</title>
        <authorList>
            <person name="Muyzer G."/>
        </authorList>
    </citation>
    <scope>NUCLEOTIDE SEQUENCE [LARGE SCALE GENOMIC DNA]</scope>
    <source>
        <strain evidence="3 4">ASO4-4</strain>
    </source>
</reference>
<dbReference type="NCBIfam" id="TIGR00452">
    <property type="entry name" value="tRNA 5-methoxyuridine(34)/uridine 5-oxyacetic acid(34) synthase CmoB"/>
    <property type="match status" value="1"/>
</dbReference>
<protein>
    <submittedName>
        <fullName evidence="3">tRNA (Mo5U34)-methyltransferase</fullName>
    </submittedName>
</protein>
<accession>A0A562S7L1</accession>
<dbReference type="Pfam" id="PF08003">
    <property type="entry name" value="Methyltransf_9"/>
    <property type="match status" value="1"/>
</dbReference>
<gene>
    <name evidence="3" type="ORF">LZ24_00212</name>
</gene>
<dbReference type="GO" id="GO:0032259">
    <property type="term" value="P:methylation"/>
    <property type="evidence" value="ECO:0007669"/>
    <property type="project" value="UniProtKB-KW"/>
</dbReference>
<keyword evidence="1 3" id="KW-0808">Transferase</keyword>
<dbReference type="SUPFAM" id="SSF53335">
    <property type="entry name" value="S-adenosyl-L-methionine-dependent methyltransferases"/>
    <property type="match status" value="1"/>
</dbReference>
<keyword evidence="2" id="KW-0819">tRNA processing</keyword>
<evidence type="ECO:0000313" key="3">
    <source>
        <dbReference type="EMBL" id="TWI77402.1"/>
    </source>
</evidence>
<dbReference type="HAMAP" id="MF_01590">
    <property type="entry name" value="tRNA_carboxymethyltr_CmoB"/>
    <property type="match status" value="1"/>
</dbReference>
<organism evidence="3 4">
    <name type="scientific">Desulfobotulus alkaliphilus</name>
    <dbReference type="NCBI Taxonomy" id="622671"/>
    <lineage>
        <taxon>Bacteria</taxon>
        <taxon>Pseudomonadati</taxon>
        <taxon>Thermodesulfobacteriota</taxon>
        <taxon>Desulfobacteria</taxon>
        <taxon>Desulfobacterales</taxon>
        <taxon>Desulfobacteraceae</taxon>
        <taxon>Desulfobotulus</taxon>
    </lineage>
</organism>